<sequence>MIGITLMVLDHIHQMFYFVGAPDWFSMLGRLVAPIFLFLSAEGFHYTHSRKHYMMNLLVGFWICNISFTLIARLLPNPKVVLMNSIFGTLFLGLCFMWVLDGFFGKRKYPGKAVLGLLGLIALTILPLLLMSSLHLSGMGLSVLLTLLPSPMLVEGGPVFIITGGLLYLFREKRWAQYLVIIILSVLSFITNGKGDYQWLMVFSLIPIALYHGQQGKKDKWFFYIFYPVHILILYAISSLFFV</sequence>
<feature type="transmembrane region" description="Helical" evidence="1">
    <location>
        <begin position="53"/>
        <end position="75"/>
    </location>
</feature>
<keyword evidence="1" id="KW-0812">Transmembrane</keyword>
<protein>
    <submittedName>
        <fullName evidence="2">Putative membrane protein</fullName>
    </submittedName>
</protein>
<feature type="transmembrane region" description="Helical" evidence="1">
    <location>
        <begin position="24"/>
        <end position="41"/>
    </location>
</feature>
<feature type="transmembrane region" description="Helical" evidence="1">
    <location>
        <begin position="175"/>
        <end position="191"/>
    </location>
</feature>
<dbReference type="eggNOG" id="ENOG5031X62">
    <property type="taxonomic scope" value="Bacteria"/>
</dbReference>
<dbReference type="InterPro" id="IPR008875">
    <property type="entry name" value="TraX"/>
</dbReference>
<evidence type="ECO:0000313" key="2">
    <source>
        <dbReference type="EMBL" id="KRM35023.1"/>
    </source>
</evidence>
<dbReference type="AlphaFoldDB" id="A0A0R1XYA9"/>
<name>A0A0R1XYA9_9LACO</name>
<feature type="transmembrane region" description="Helical" evidence="1">
    <location>
        <begin position="221"/>
        <end position="242"/>
    </location>
</feature>
<comment type="caution">
    <text evidence="2">The sequence shown here is derived from an EMBL/GenBank/DDBJ whole genome shotgun (WGS) entry which is preliminary data.</text>
</comment>
<evidence type="ECO:0000313" key="3">
    <source>
        <dbReference type="Proteomes" id="UP000051236"/>
    </source>
</evidence>
<feature type="transmembrane region" description="Helical" evidence="1">
    <location>
        <begin position="152"/>
        <end position="170"/>
    </location>
</feature>
<reference evidence="2 3" key="1">
    <citation type="journal article" date="2015" name="Genome Announc.">
        <title>Expanding the biotechnology potential of lactobacilli through comparative genomics of 213 strains and associated genera.</title>
        <authorList>
            <person name="Sun Z."/>
            <person name="Harris H.M."/>
            <person name="McCann A."/>
            <person name="Guo C."/>
            <person name="Argimon S."/>
            <person name="Zhang W."/>
            <person name="Yang X."/>
            <person name="Jeffery I.B."/>
            <person name="Cooney J.C."/>
            <person name="Kagawa T.F."/>
            <person name="Liu W."/>
            <person name="Song Y."/>
            <person name="Salvetti E."/>
            <person name="Wrobel A."/>
            <person name="Rasinkangas P."/>
            <person name="Parkhill J."/>
            <person name="Rea M.C."/>
            <person name="O'Sullivan O."/>
            <person name="Ritari J."/>
            <person name="Douillard F.P."/>
            <person name="Paul Ross R."/>
            <person name="Yang R."/>
            <person name="Briner A.E."/>
            <person name="Felis G.E."/>
            <person name="de Vos W.M."/>
            <person name="Barrangou R."/>
            <person name="Klaenhammer T.R."/>
            <person name="Caufield P.W."/>
            <person name="Cui Y."/>
            <person name="Zhang H."/>
            <person name="O'Toole P.W."/>
        </authorList>
    </citation>
    <scope>NUCLEOTIDE SEQUENCE [LARGE SCALE GENOMIC DNA]</scope>
    <source>
        <strain evidence="2 3">DSM 18527</strain>
    </source>
</reference>
<dbReference type="Pfam" id="PF05857">
    <property type="entry name" value="TraX"/>
    <property type="match status" value="1"/>
</dbReference>
<evidence type="ECO:0000256" key="1">
    <source>
        <dbReference type="SAM" id="Phobius"/>
    </source>
</evidence>
<dbReference type="Proteomes" id="UP000051236">
    <property type="component" value="Unassembled WGS sequence"/>
</dbReference>
<feature type="transmembrane region" description="Helical" evidence="1">
    <location>
        <begin position="197"/>
        <end position="214"/>
    </location>
</feature>
<accession>A0A0R1XYA9</accession>
<organism evidence="2 3">
    <name type="scientific">Agrilactobacillus composti DSM 18527 = JCM 14202</name>
    <dbReference type="NCBI Taxonomy" id="1423734"/>
    <lineage>
        <taxon>Bacteria</taxon>
        <taxon>Bacillati</taxon>
        <taxon>Bacillota</taxon>
        <taxon>Bacilli</taxon>
        <taxon>Lactobacillales</taxon>
        <taxon>Lactobacillaceae</taxon>
        <taxon>Agrilactobacillus</taxon>
    </lineage>
</organism>
<feature type="transmembrane region" description="Helical" evidence="1">
    <location>
        <begin position="81"/>
        <end position="101"/>
    </location>
</feature>
<dbReference type="EMBL" id="AZGA01000018">
    <property type="protein sequence ID" value="KRM35023.1"/>
    <property type="molecule type" value="Genomic_DNA"/>
</dbReference>
<keyword evidence="3" id="KW-1185">Reference proteome</keyword>
<feature type="transmembrane region" description="Helical" evidence="1">
    <location>
        <begin position="113"/>
        <end position="132"/>
    </location>
</feature>
<dbReference type="STRING" id="1423734.FC83_GL001870"/>
<dbReference type="PATRIC" id="fig|1423734.3.peg.1893"/>
<keyword evidence="1" id="KW-1133">Transmembrane helix</keyword>
<keyword evidence="1" id="KW-0472">Membrane</keyword>
<proteinExistence type="predicted"/>
<gene>
    <name evidence="2" type="ORF">FC83_GL001870</name>
</gene>